<feature type="region of interest" description="Disordered" evidence="1">
    <location>
        <begin position="1"/>
        <end position="28"/>
    </location>
</feature>
<evidence type="ECO:0000256" key="1">
    <source>
        <dbReference type="SAM" id="MobiDB-lite"/>
    </source>
</evidence>
<feature type="compositionally biased region" description="Basic and acidic residues" evidence="1">
    <location>
        <begin position="1"/>
        <end position="11"/>
    </location>
</feature>
<sequence length="69" mass="7495">MKSKMQNDRVPIDTSPGKVGNHPSPHHNNLLCAREAPCWSSDSHHQNRDGCQLESSSYAVAAGQKPGQT</sequence>
<name>N1QFK2_SPHMS</name>
<accession>N1QFK2</accession>
<evidence type="ECO:0000313" key="3">
    <source>
        <dbReference type="Proteomes" id="UP000016931"/>
    </source>
</evidence>
<dbReference type="GeneID" id="27903899"/>
<dbReference type="HOGENOM" id="CLU_2777542_0_0_1"/>
<dbReference type="Proteomes" id="UP000016931">
    <property type="component" value="Unassembled WGS sequence"/>
</dbReference>
<organism evidence="2 3">
    <name type="scientific">Sphaerulina musiva (strain SO2202)</name>
    <name type="common">Poplar stem canker fungus</name>
    <name type="synonym">Septoria musiva</name>
    <dbReference type="NCBI Taxonomy" id="692275"/>
    <lineage>
        <taxon>Eukaryota</taxon>
        <taxon>Fungi</taxon>
        <taxon>Dikarya</taxon>
        <taxon>Ascomycota</taxon>
        <taxon>Pezizomycotina</taxon>
        <taxon>Dothideomycetes</taxon>
        <taxon>Dothideomycetidae</taxon>
        <taxon>Mycosphaerellales</taxon>
        <taxon>Mycosphaerellaceae</taxon>
        <taxon>Sphaerulina</taxon>
    </lineage>
</organism>
<dbReference type="EMBL" id="KB456269">
    <property type="protein sequence ID" value="EMF09268.1"/>
    <property type="molecule type" value="Genomic_DNA"/>
</dbReference>
<dbReference type="RefSeq" id="XP_016757389.1">
    <property type="nucleotide sequence ID" value="XM_016906762.1"/>
</dbReference>
<proteinExistence type="predicted"/>
<protein>
    <submittedName>
        <fullName evidence="2">Uncharacterized protein</fullName>
    </submittedName>
</protein>
<dbReference type="AlphaFoldDB" id="N1QFK2"/>
<evidence type="ECO:0000313" key="2">
    <source>
        <dbReference type="EMBL" id="EMF09268.1"/>
    </source>
</evidence>
<reference evidence="2 3" key="1">
    <citation type="journal article" date="2012" name="PLoS Pathog.">
        <title>Diverse lifestyles and strategies of plant pathogenesis encoded in the genomes of eighteen Dothideomycetes fungi.</title>
        <authorList>
            <person name="Ohm R.A."/>
            <person name="Feau N."/>
            <person name="Henrissat B."/>
            <person name="Schoch C.L."/>
            <person name="Horwitz B.A."/>
            <person name="Barry K.W."/>
            <person name="Condon B.J."/>
            <person name="Copeland A.C."/>
            <person name="Dhillon B."/>
            <person name="Glaser F."/>
            <person name="Hesse C.N."/>
            <person name="Kosti I."/>
            <person name="LaButti K."/>
            <person name="Lindquist E.A."/>
            <person name="Lucas S."/>
            <person name="Salamov A.A."/>
            <person name="Bradshaw R.E."/>
            <person name="Ciuffetti L."/>
            <person name="Hamelin R.C."/>
            <person name="Kema G.H.J."/>
            <person name="Lawrence C."/>
            <person name="Scott J.A."/>
            <person name="Spatafora J.W."/>
            <person name="Turgeon B.G."/>
            <person name="de Wit P.J.G.M."/>
            <person name="Zhong S."/>
            <person name="Goodwin S.B."/>
            <person name="Grigoriev I.V."/>
        </authorList>
    </citation>
    <scope>NUCLEOTIDE SEQUENCE [LARGE SCALE GENOMIC DNA]</scope>
    <source>
        <strain evidence="2 3">SO2202</strain>
    </source>
</reference>
<gene>
    <name evidence="2" type="ORF">SEPMUDRAFT_151359</name>
</gene>
<keyword evidence="3" id="KW-1185">Reference proteome</keyword>